<evidence type="ECO:0000259" key="1">
    <source>
        <dbReference type="Pfam" id="PF03108"/>
    </source>
</evidence>
<proteinExistence type="predicted"/>
<sequence length="255" mass="29663">MAFKDIVEAKQFCKLYALAKKVELVVVKSDKKRLRYTCVVDGCPFLLLIYGDLTTPEVSVKTLVDHIECGTTYDNSLVDYSTIALYFKDKLQSDPKYKVKEMKADLHRVFELNVSEAKCKRAKKEGLLEAIRTVLLEAHQRYCARHIKANWCKRWGKGEMTKLLWWAAWSSFTEQFEDQLQEIKEVNEEAGQDLIDKYPPKAWCRAYLDTVCKNQVVDNNITESFNAWILEARYKPTIGMVEDIRIKIMERLAAK</sequence>
<name>A0AAF0T7S1_SOLVR</name>
<protein>
    <recommendedName>
        <fullName evidence="1">Transposase MuDR plant domain-containing protein</fullName>
    </recommendedName>
</protein>
<dbReference type="AlphaFoldDB" id="A0AAF0T7S1"/>
<dbReference type="Proteomes" id="UP001234989">
    <property type="component" value="Chromosome 1"/>
</dbReference>
<evidence type="ECO:0000313" key="3">
    <source>
        <dbReference type="Proteomes" id="UP001234989"/>
    </source>
</evidence>
<dbReference type="Pfam" id="PF03108">
    <property type="entry name" value="DBD_Tnp_Mut"/>
    <property type="match status" value="1"/>
</dbReference>
<evidence type="ECO:0000313" key="2">
    <source>
        <dbReference type="EMBL" id="WMV07914.1"/>
    </source>
</evidence>
<accession>A0AAF0T7S1</accession>
<keyword evidence="3" id="KW-1185">Reference proteome</keyword>
<dbReference type="EMBL" id="CP133612">
    <property type="protein sequence ID" value="WMV07914.1"/>
    <property type="molecule type" value="Genomic_DNA"/>
</dbReference>
<gene>
    <name evidence="2" type="ORF">MTR67_001299</name>
</gene>
<reference evidence="2" key="1">
    <citation type="submission" date="2023-08" db="EMBL/GenBank/DDBJ databases">
        <title>A de novo genome assembly of Solanum verrucosum Schlechtendal, a Mexican diploid species geographically isolated from the other diploid A-genome species in potato relatives.</title>
        <authorList>
            <person name="Hosaka K."/>
        </authorList>
    </citation>
    <scope>NUCLEOTIDE SEQUENCE</scope>
    <source>
        <tissue evidence="2">Young leaves</tissue>
    </source>
</reference>
<dbReference type="PANTHER" id="PTHR31973:SF189">
    <property type="entry name" value="TRANSPOSASE, MUDR, PLANT, MULE TRANSPOSASE DOMAIN PROTEIN-RELATED"/>
    <property type="match status" value="1"/>
</dbReference>
<feature type="domain" description="Transposase MuDR plant" evidence="1">
    <location>
        <begin position="2"/>
        <end position="47"/>
    </location>
</feature>
<organism evidence="2 3">
    <name type="scientific">Solanum verrucosum</name>
    <dbReference type="NCBI Taxonomy" id="315347"/>
    <lineage>
        <taxon>Eukaryota</taxon>
        <taxon>Viridiplantae</taxon>
        <taxon>Streptophyta</taxon>
        <taxon>Embryophyta</taxon>
        <taxon>Tracheophyta</taxon>
        <taxon>Spermatophyta</taxon>
        <taxon>Magnoliopsida</taxon>
        <taxon>eudicotyledons</taxon>
        <taxon>Gunneridae</taxon>
        <taxon>Pentapetalae</taxon>
        <taxon>asterids</taxon>
        <taxon>lamiids</taxon>
        <taxon>Solanales</taxon>
        <taxon>Solanaceae</taxon>
        <taxon>Solanoideae</taxon>
        <taxon>Solaneae</taxon>
        <taxon>Solanum</taxon>
    </lineage>
</organism>
<dbReference type="InterPro" id="IPR004332">
    <property type="entry name" value="Transposase_MuDR"/>
</dbReference>
<dbReference type="PANTHER" id="PTHR31973">
    <property type="entry name" value="POLYPROTEIN, PUTATIVE-RELATED"/>
    <property type="match status" value="1"/>
</dbReference>